<dbReference type="AlphaFoldDB" id="A0A2B7ZUY3"/>
<gene>
    <name evidence="2" type="ORF">GX50_00594</name>
</gene>
<dbReference type="Proteomes" id="UP000226031">
    <property type="component" value="Unassembled WGS sequence"/>
</dbReference>
<evidence type="ECO:0000313" key="3">
    <source>
        <dbReference type="Proteomes" id="UP000226031"/>
    </source>
</evidence>
<keyword evidence="3" id="KW-1185">Reference proteome</keyword>
<proteinExistence type="predicted"/>
<protein>
    <submittedName>
        <fullName evidence="2">Uncharacterized protein</fullName>
    </submittedName>
</protein>
<reference evidence="2 3" key="1">
    <citation type="submission" date="2017-10" db="EMBL/GenBank/DDBJ databases">
        <title>Comparative genomics in systemic dimorphic fungi from Ajellomycetaceae.</title>
        <authorList>
            <person name="Munoz J.F."/>
            <person name="Mcewen J.G."/>
            <person name="Clay O.K."/>
            <person name="Cuomo C.A."/>
        </authorList>
    </citation>
    <scope>NUCLEOTIDE SEQUENCE [LARGE SCALE GENOMIC DNA]</scope>
    <source>
        <strain evidence="2 3">UAMH4076</strain>
    </source>
</reference>
<evidence type="ECO:0000313" key="2">
    <source>
        <dbReference type="EMBL" id="PGH36557.1"/>
    </source>
</evidence>
<comment type="caution">
    <text evidence="2">The sequence shown here is derived from an EMBL/GenBank/DDBJ whole genome shotgun (WGS) entry which is preliminary data.</text>
</comment>
<evidence type="ECO:0000256" key="1">
    <source>
        <dbReference type="SAM" id="MobiDB-lite"/>
    </source>
</evidence>
<feature type="region of interest" description="Disordered" evidence="1">
    <location>
        <begin position="32"/>
        <end position="73"/>
    </location>
</feature>
<name>A0A2B7ZUY3_9EURO</name>
<feature type="compositionally biased region" description="Polar residues" evidence="1">
    <location>
        <begin position="55"/>
        <end position="73"/>
    </location>
</feature>
<dbReference type="EMBL" id="PDND01000006">
    <property type="protein sequence ID" value="PGH36557.1"/>
    <property type="molecule type" value="Genomic_DNA"/>
</dbReference>
<organism evidence="2 3">
    <name type="scientific">[Emmonsia] crescens</name>
    <dbReference type="NCBI Taxonomy" id="73230"/>
    <lineage>
        <taxon>Eukaryota</taxon>
        <taxon>Fungi</taxon>
        <taxon>Dikarya</taxon>
        <taxon>Ascomycota</taxon>
        <taxon>Pezizomycotina</taxon>
        <taxon>Eurotiomycetes</taxon>
        <taxon>Eurotiomycetidae</taxon>
        <taxon>Onygenales</taxon>
        <taxon>Ajellomycetaceae</taxon>
        <taxon>Emergomyces</taxon>
    </lineage>
</organism>
<accession>A0A2B7ZUY3</accession>
<sequence>MHDLSESILETVLLVTASELSQSAPHFLCQFEKPPTDGTSPTKTYLRTVPISEPGGSQSRSSPQLPQGAWNNNDESISTKWRLAADDQALI</sequence>